<dbReference type="EMBL" id="CM042048">
    <property type="protein sequence ID" value="KAI3759140.1"/>
    <property type="molecule type" value="Genomic_DNA"/>
</dbReference>
<gene>
    <name evidence="1" type="ORF">L6452_06715</name>
</gene>
<keyword evidence="2" id="KW-1185">Reference proteome</keyword>
<reference evidence="1 2" key="2">
    <citation type="journal article" date="2022" name="Mol. Ecol. Resour.">
        <title>The genomes of chicory, endive, great burdock and yacon provide insights into Asteraceae paleo-polyploidization history and plant inulin production.</title>
        <authorList>
            <person name="Fan W."/>
            <person name="Wang S."/>
            <person name="Wang H."/>
            <person name="Wang A."/>
            <person name="Jiang F."/>
            <person name="Liu H."/>
            <person name="Zhao H."/>
            <person name="Xu D."/>
            <person name="Zhang Y."/>
        </authorList>
    </citation>
    <scope>NUCLEOTIDE SEQUENCE [LARGE SCALE GENOMIC DNA]</scope>
    <source>
        <strain evidence="2">cv. Niubang</strain>
    </source>
</reference>
<reference evidence="2" key="1">
    <citation type="journal article" date="2022" name="Mol. Ecol. Resour.">
        <title>The genomes of chicory, endive, great burdock and yacon provide insights into Asteraceae palaeo-polyploidization history and plant inulin production.</title>
        <authorList>
            <person name="Fan W."/>
            <person name="Wang S."/>
            <person name="Wang H."/>
            <person name="Wang A."/>
            <person name="Jiang F."/>
            <person name="Liu H."/>
            <person name="Zhao H."/>
            <person name="Xu D."/>
            <person name="Zhang Y."/>
        </authorList>
    </citation>
    <scope>NUCLEOTIDE SEQUENCE [LARGE SCALE GENOMIC DNA]</scope>
    <source>
        <strain evidence="2">cv. Niubang</strain>
    </source>
</reference>
<evidence type="ECO:0000313" key="1">
    <source>
        <dbReference type="EMBL" id="KAI3759140.1"/>
    </source>
</evidence>
<name>A0ACB9EKH1_ARCLA</name>
<organism evidence="1 2">
    <name type="scientific">Arctium lappa</name>
    <name type="common">Greater burdock</name>
    <name type="synonym">Lappa major</name>
    <dbReference type="NCBI Taxonomy" id="4217"/>
    <lineage>
        <taxon>Eukaryota</taxon>
        <taxon>Viridiplantae</taxon>
        <taxon>Streptophyta</taxon>
        <taxon>Embryophyta</taxon>
        <taxon>Tracheophyta</taxon>
        <taxon>Spermatophyta</taxon>
        <taxon>Magnoliopsida</taxon>
        <taxon>eudicotyledons</taxon>
        <taxon>Gunneridae</taxon>
        <taxon>Pentapetalae</taxon>
        <taxon>asterids</taxon>
        <taxon>campanulids</taxon>
        <taxon>Asterales</taxon>
        <taxon>Asteraceae</taxon>
        <taxon>Carduoideae</taxon>
        <taxon>Cardueae</taxon>
        <taxon>Arctiinae</taxon>
        <taxon>Arctium</taxon>
    </lineage>
</organism>
<dbReference type="Proteomes" id="UP001055879">
    <property type="component" value="Linkage Group LG02"/>
</dbReference>
<sequence length="544" mass="57769">MAERKPLGFRFRLPWLLQPALTSRHAIAPEPPRTTTQTSVASTPAQRPPFRPPGIAPAPVAPPPTLATPPPASPTRAQPRSASFQASVASSPPPVPAKSSAPKSAIAKTLDPVTNQPTKETQTTTRETPGTTVPLAAARTADDGETQPTKETRAATEMANPATQPTKETQTTRETPGTMVPLAATRTADDGETQPTKETQAATEMASPATQPTKETQTTTRETPGSTVPLAAARTADDGDTQPTKETRAATEMGSPATQPTKETLTTGGTKPTIQTATPATPPDSPPLRPRSPVNTQPLQTSSAPRSLSGLASRPTDKPSSSPSITASHNAPDAKRSQAADLAPDAKPKEIAKVKGTQTKSLNPNSMEKITKPIASARVSLHREIKDDVFKFIRKMTTNPSNRYMDEEPASVVTVAGENTGASMYLGLDVIQREGSSNEETTAMLNSNVQGVNNSMMFNSSVMERNPGVHVGFSRNLANRKDLEMEKRESMETNKAEANMTPQQTLVYDPTIGRCLEGVSMEACDLDADDDADKSGKSYEIEVV</sequence>
<accession>A0ACB9EKH1</accession>
<comment type="caution">
    <text evidence="1">The sequence shown here is derived from an EMBL/GenBank/DDBJ whole genome shotgun (WGS) entry which is preliminary data.</text>
</comment>
<evidence type="ECO:0000313" key="2">
    <source>
        <dbReference type="Proteomes" id="UP001055879"/>
    </source>
</evidence>
<proteinExistence type="predicted"/>
<protein>
    <submittedName>
        <fullName evidence="1">Uncharacterized protein</fullName>
    </submittedName>
</protein>